<reference evidence="1" key="1">
    <citation type="journal article" date="2021" name="Proc. Natl. Acad. Sci. U.S.A.">
        <title>A Catalog of Tens of Thousands of Viruses from Human Metagenomes Reveals Hidden Associations with Chronic Diseases.</title>
        <authorList>
            <person name="Tisza M.J."/>
            <person name="Buck C.B."/>
        </authorList>
    </citation>
    <scope>NUCLEOTIDE SEQUENCE</scope>
    <source>
        <strain evidence="1">CtE6L85</strain>
    </source>
</reference>
<dbReference type="PANTHER" id="PTHR21075">
    <property type="entry name" value="ANAEROBIC RIBONUCLEOSIDE-TRIPHOSPHATE REDUCTASE"/>
    <property type="match status" value="1"/>
</dbReference>
<organism evidence="1">
    <name type="scientific">Siphoviridae sp. ctE6L85</name>
    <dbReference type="NCBI Taxonomy" id="2826202"/>
    <lineage>
        <taxon>Viruses</taxon>
        <taxon>Duplodnaviria</taxon>
        <taxon>Heunggongvirae</taxon>
        <taxon>Uroviricota</taxon>
        <taxon>Caudoviricetes</taxon>
    </lineage>
</organism>
<dbReference type="Pfam" id="PF13597">
    <property type="entry name" value="NRDD"/>
    <property type="match status" value="1"/>
</dbReference>
<accession>A0A8S5QQD9</accession>
<name>A0A8S5QQD9_9CAUD</name>
<dbReference type="GO" id="GO:0009265">
    <property type="term" value="P:2'-deoxyribonucleotide biosynthetic process"/>
    <property type="evidence" value="ECO:0007669"/>
    <property type="project" value="TreeGrafter"/>
</dbReference>
<dbReference type="InterPro" id="IPR012833">
    <property type="entry name" value="NrdD"/>
</dbReference>
<dbReference type="GO" id="GO:0006260">
    <property type="term" value="P:DNA replication"/>
    <property type="evidence" value="ECO:0007669"/>
    <property type="project" value="InterPro"/>
</dbReference>
<dbReference type="NCBIfam" id="NF006127">
    <property type="entry name" value="PRK08271.1"/>
    <property type="match status" value="1"/>
</dbReference>
<dbReference type="EMBL" id="BK015711">
    <property type="protein sequence ID" value="DAE21296.1"/>
    <property type="molecule type" value="Genomic_DNA"/>
</dbReference>
<sequence>MNIPLKMNRDFEKAMAALNERYGEDFEFLNGFHETQLNFSDFIDGFIDKNVADVTIDANANASNKDIRSLLNEKGKSHDKLFAFNKIFYEMKKRYNLRTAKEWLETEYNGGFYLHDASTSTYLPYCYAYDLSRLATEGLFFLKNYNNQAPKHLTTFMDDVIEYISYMSNRSSGAVGIPNVLIWTYYFWKKDCESGHIIKDPEYYIKQCFQKFIYRLNQPFMRIDQTAFVNVSIFDRNYIEALFGGVQYPDGSYVIDCVEELIEHQKLFMEVVSQIRSENMFTFPVLTYSLLYRDGRFVDEDFAKWCSDHNTTWNDSNFFISGDVNTLSNCCRLLSDTSKLNAFINSIGGTALSIGSVKVNTINLMRIALETECDEKKYLALLKKRALLCCKTLDTVRHIIHRNIEKGLLPNYQDGAVEMDKQYCTMGILGLYEVIEAFGYTKTDEFGYISYTDEGVTFASKIFEVLNEVKDNFTDEYSFNIESVPAERAAVILCQKDNVLYDHNDKFIYSNQWIPLSAKCTIQEKLRLCSILDEKCSGGSIAHINLESNFPNTIMAWEMLNKIAQSGVIYFAFNTRINECKHHHGFVGTDHCPVCGEPVFDTYQRIVGYLVPSRAYSKDRFREFNTRQWYTYAEAMSE</sequence>
<evidence type="ECO:0000313" key="1">
    <source>
        <dbReference type="EMBL" id="DAE21296.1"/>
    </source>
</evidence>
<dbReference type="Gene3D" id="3.20.70.20">
    <property type="match status" value="1"/>
</dbReference>
<proteinExistence type="predicted"/>
<protein>
    <submittedName>
        <fullName evidence="1">Anaerobic ribonucleoside triphosphate reductase</fullName>
    </submittedName>
</protein>
<dbReference type="PANTHER" id="PTHR21075:SF0">
    <property type="entry name" value="ANAEROBIC RIBONUCLEOSIDE-TRIPHOSPHATE REDUCTASE"/>
    <property type="match status" value="1"/>
</dbReference>
<dbReference type="GO" id="GO:0008998">
    <property type="term" value="F:ribonucleoside-triphosphate reductase (thioredoxin) activity"/>
    <property type="evidence" value="ECO:0007669"/>
    <property type="project" value="InterPro"/>
</dbReference>
<dbReference type="GO" id="GO:0004748">
    <property type="term" value="F:ribonucleoside-diphosphate reductase activity, thioredoxin disulfide as acceptor"/>
    <property type="evidence" value="ECO:0007669"/>
    <property type="project" value="TreeGrafter"/>
</dbReference>
<dbReference type="SUPFAM" id="SSF51998">
    <property type="entry name" value="PFL-like glycyl radical enzymes"/>
    <property type="match status" value="1"/>
</dbReference>